<reference evidence="2 3" key="1">
    <citation type="journal article" date="2008" name="FEMS Yeast Res.">
        <title>Comparative genome analysis of a Saccharomyces cerevisiae wine strain.</title>
        <authorList>
            <person name="Borneman A.R."/>
            <person name="Forgan A.H."/>
            <person name="Pretorius I.S."/>
            <person name="Chambers P.J."/>
        </authorList>
    </citation>
    <scope>NUCLEOTIDE SEQUENCE [LARGE SCALE GENOMIC DNA]</scope>
    <source>
        <strain evidence="2 3">AWRI1631</strain>
    </source>
</reference>
<dbReference type="Proteomes" id="UP000008988">
    <property type="component" value="Unassembled WGS sequence"/>
</dbReference>
<gene>
    <name evidence="2" type="ORF">AWRI1631_111940</name>
</gene>
<feature type="transmembrane region" description="Helical" evidence="1">
    <location>
        <begin position="82"/>
        <end position="100"/>
    </location>
</feature>
<keyword evidence="1" id="KW-1133">Transmembrane helix</keyword>
<dbReference type="AlphaFoldDB" id="B5VMC3"/>
<sequence length="201" mass="22502">MFLCYCCCCYCFYYCIIIIFLLLSLLLLLLLLLRYVKYYIFFKNKEKNCTNIYIYILLYMVFFFKCRRWLCFVYNWLVCTDGSCWTLIIGLYTGSHIWALTHCKHSSKSRGTLTVSPGAPPGTCSCSIRAVPSSSACKTTAVARRAEVLVMVSRPGSNPGLESPSLSGDNSASWSTAAEIILSVIVVARDSTAPKPIPGKE</sequence>
<protein>
    <submittedName>
        <fullName evidence="2">Uncharacterized protein</fullName>
    </submittedName>
</protein>
<keyword evidence="1" id="KW-0812">Transmembrane</keyword>
<evidence type="ECO:0000313" key="3">
    <source>
        <dbReference type="Proteomes" id="UP000008988"/>
    </source>
</evidence>
<dbReference type="EMBL" id="ABSV01001483">
    <property type="protein sequence ID" value="EDZ70903.1"/>
    <property type="molecule type" value="Genomic_DNA"/>
</dbReference>
<comment type="caution">
    <text evidence="2">The sequence shown here is derived from an EMBL/GenBank/DDBJ whole genome shotgun (WGS) entry which is preliminary data.</text>
</comment>
<feature type="transmembrane region" description="Helical" evidence="1">
    <location>
        <begin position="12"/>
        <end position="32"/>
    </location>
</feature>
<feature type="transmembrane region" description="Helical" evidence="1">
    <location>
        <begin position="52"/>
        <end position="70"/>
    </location>
</feature>
<proteinExistence type="predicted"/>
<evidence type="ECO:0000313" key="2">
    <source>
        <dbReference type="EMBL" id="EDZ70903.1"/>
    </source>
</evidence>
<organism evidence="2 3">
    <name type="scientific">Saccharomyces cerevisiae (strain AWRI1631)</name>
    <name type="common">Baker's yeast</name>
    <dbReference type="NCBI Taxonomy" id="545124"/>
    <lineage>
        <taxon>Eukaryota</taxon>
        <taxon>Fungi</taxon>
        <taxon>Dikarya</taxon>
        <taxon>Ascomycota</taxon>
        <taxon>Saccharomycotina</taxon>
        <taxon>Saccharomycetes</taxon>
        <taxon>Saccharomycetales</taxon>
        <taxon>Saccharomycetaceae</taxon>
        <taxon>Saccharomyces</taxon>
    </lineage>
</organism>
<accession>B5VMC3</accession>
<keyword evidence="1" id="KW-0472">Membrane</keyword>
<evidence type="ECO:0000256" key="1">
    <source>
        <dbReference type="SAM" id="Phobius"/>
    </source>
</evidence>
<name>B5VMC3_YEAS6</name>